<dbReference type="PANTHER" id="PTHR17985">
    <property type="entry name" value="SER/THR-RICH PROTEIN T10 IN DGCR REGION"/>
    <property type="match status" value="1"/>
</dbReference>
<accession>A0A5B8MHI7</accession>
<name>A0A5B8MHI7_9CHLO</name>
<dbReference type="InterPro" id="IPR008551">
    <property type="entry name" value="TANGO2"/>
</dbReference>
<reference evidence="2 3" key="1">
    <citation type="submission" date="2018-07" db="EMBL/GenBank/DDBJ databases">
        <title>The complete nuclear genome of the prasinophyte Chloropicon primus (CCMP1205).</title>
        <authorList>
            <person name="Pombert J.-F."/>
            <person name="Otis C."/>
            <person name="Turmel M."/>
            <person name="Lemieux C."/>
        </authorList>
    </citation>
    <scope>NUCLEOTIDE SEQUENCE [LARGE SCALE GENOMIC DNA]</scope>
    <source>
        <strain evidence="2 3">CCMP1205</strain>
    </source>
</reference>
<dbReference type="Proteomes" id="UP000316726">
    <property type="component" value="Chromosome 3"/>
</dbReference>
<reference evidence="1" key="2">
    <citation type="submission" date="2021-01" db="EMBL/GenBank/DDBJ databases">
        <authorList>
            <person name="Corre E."/>
            <person name="Pelletier E."/>
            <person name="Niang G."/>
            <person name="Scheremetjew M."/>
            <person name="Finn R."/>
            <person name="Kale V."/>
            <person name="Holt S."/>
            <person name="Cochrane G."/>
            <person name="Meng A."/>
            <person name="Brown T."/>
            <person name="Cohen L."/>
        </authorList>
    </citation>
    <scope>NUCLEOTIDE SEQUENCE</scope>
    <source>
        <strain evidence="1">CCMP1205</strain>
    </source>
</reference>
<evidence type="ECO:0000313" key="2">
    <source>
        <dbReference type="EMBL" id="QDZ19909.1"/>
    </source>
</evidence>
<sequence length="311" mass="34486">MCVTFVLVDSCGKTVVAFNRDEFLDRATAAPHWWDLEDEGLGEDVRVFGGRDLRAAGSWFGVSKSGRIAFLTNFREVEEAEEHGNRDEGEHDEAGGGPSAFFRLGKVNATKKSRGALVKDYLTGKDSPAGYCKKVRQEDYSGYNLVVGDLTTSDFAHVSNRKCSGVSPLERGKALGTSNGQFGAWWKVRRGCSMLEEGFPSRAASKDWAKEVSDWMFGTVLLDGQKAPKEELPQTGFGDDIETLNSSIYVRPFKRGPVGEFGTRSSTVVLFHHEDRTVHWYEKTFLHGEEDGERSISLHKETFKVEGPGLL</sequence>
<dbReference type="EMBL" id="CP031036">
    <property type="protein sequence ID" value="QDZ19909.1"/>
    <property type="molecule type" value="Genomic_DNA"/>
</dbReference>
<dbReference type="OrthoDB" id="191601at2759"/>
<organism evidence="2 3">
    <name type="scientific">Chloropicon primus</name>
    <dbReference type="NCBI Taxonomy" id="1764295"/>
    <lineage>
        <taxon>Eukaryota</taxon>
        <taxon>Viridiplantae</taxon>
        <taxon>Chlorophyta</taxon>
        <taxon>Chloropicophyceae</taxon>
        <taxon>Chloropicales</taxon>
        <taxon>Chloropicaceae</taxon>
        <taxon>Chloropicon</taxon>
    </lineage>
</organism>
<dbReference type="Pfam" id="PF05742">
    <property type="entry name" value="TANGO2"/>
    <property type="match status" value="2"/>
</dbReference>
<evidence type="ECO:0008006" key="4">
    <source>
        <dbReference type="Google" id="ProtNLM"/>
    </source>
</evidence>
<gene>
    <name evidence="2" type="ORF">A3770_03p24270</name>
    <name evidence="1" type="ORF">CPRI1469_LOCUS7315</name>
</gene>
<dbReference type="AlphaFoldDB" id="A0A5B8MHI7"/>
<proteinExistence type="predicted"/>
<dbReference type="PANTHER" id="PTHR17985:SF8">
    <property type="entry name" value="TRANSPORT AND GOLGI ORGANIZATION PROTEIN 2 HOMOLOG"/>
    <property type="match status" value="1"/>
</dbReference>
<dbReference type="EMBL" id="HBHL01011068">
    <property type="protein sequence ID" value="CAD9718450.1"/>
    <property type="molecule type" value="Transcribed_RNA"/>
</dbReference>
<keyword evidence="3" id="KW-1185">Reference proteome</keyword>
<protein>
    <recommendedName>
        <fullName evidence="4">Transport and Golgi organization protein</fullName>
    </recommendedName>
</protein>
<evidence type="ECO:0000313" key="3">
    <source>
        <dbReference type="Proteomes" id="UP000316726"/>
    </source>
</evidence>
<evidence type="ECO:0000313" key="1">
    <source>
        <dbReference type="EMBL" id="CAD9718450.1"/>
    </source>
</evidence>